<dbReference type="Proteomes" id="UP000886751">
    <property type="component" value="Unassembled WGS sequence"/>
</dbReference>
<reference evidence="2" key="2">
    <citation type="submission" date="2021-04" db="EMBL/GenBank/DDBJ databases">
        <authorList>
            <person name="Gilroy R."/>
        </authorList>
    </citation>
    <scope>NUCLEOTIDE SEQUENCE</scope>
    <source>
        <strain evidence="2">ChiHecec2B26-7398</strain>
    </source>
</reference>
<accession>A0A9D2BUU0</accession>
<dbReference type="InterPro" id="IPR054612">
    <property type="entry name" value="Phage_capsid-like_C"/>
</dbReference>
<evidence type="ECO:0000313" key="2">
    <source>
        <dbReference type="EMBL" id="HIX94372.1"/>
    </source>
</evidence>
<organism evidence="2 3">
    <name type="scientific">Candidatus Gemmiger excrementipullorum</name>
    <dbReference type="NCBI Taxonomy" id="2838610"/>
    <lineage>
        <taxon>Bacteria</taxon>
        <taxon>Bacillati</taxon>
        <taxon>Bacillota</taxon>
        <taxon>Clostridia</taxon>
        <taxon>Eubacteriales</taxon>
        <taxon>Gemmiger</taxon>
    </lineage>
</organism>
<sequence>MAAISMGTNFPPELVKEMMNQVVGHSSLARLSARKPIPFTGEKIFTFSLDKEADIVAENGAKSAGGATLGTVNITPIKLEYSARVSDEFMRADEEYQLNVLEEFAEGAAKKFARALDLAAFHGVNPRTNADSAVVGENNFDDKIENVITYASATPDDNLDAAIAAVIGAEKEVTGIAMSPTMGAAMAKVKVNGVVQYPEFRFGGKPQSFAGMGMDINNTVSKMPTSVETTSQAYVGDFANAFRWGYATEMPVEIIPYGNPDNDTVAGDLKGKNQVLLRLEAFIGWGILDPDAFAVVQEAAAI</sequence>
<evidence type="ECO:0000259" key="1">
    <source>
        <dbReference type="Pfam" id="PF05065"/>
    </source>
</evidence>
<dbReference type="EMBL" id="DXEI01000047">
    <property type="protein sequence ID" value="HIX94372.1"/>
    <property type="molecule type" value="Genomic_DNA"/>
</dbReference>
<dbReference type="AlphaFoldDB" id="A0A9D2BUU0"/>
<reference evidence="2" key="1">
    <citation type="journal article" date="2021" name="PeerJ">
        <title>Extensive microbial diversity within the chicken gut microbiome revealed by metagenomics and culture.</title>
        <authorList>
            <person name="Gilroy R."/>
            <person name="Ravi A."/>
            <person name="Getino M."/>
            <person name="Pursley I."/>
            <person name="Horton D.L."/>
            <person name="Alikhan N.F."/>
            <person name="Baker D."/>
            <person name="Gharbi K."/>
            <person name="Hall N."/>
            <person name="Watson M."/>
            <person name="Adriaenssens E.M."/>
            <person name="Foster-Nyarko E."/>
            <person name="Jarju S."/>
            <person name="Secka A."/>
            <person name="Antonio M."/>
            <person name="Oren A."/>
            <person name="Chaudhuri R.R."/>
            <person name="La Ragione R."/>
            <person name="Hildebrand F."/>
            <person name="Pallen M.J."/>
        </authorList>
    </citation>
    <scope>NUCLEOTIDE SEQUENCE</scope>
    <source>
        <strain evidence="2">ChiHecec2B26-7398</strain>
    </source>
</reference>
<feature type="domain" description="Phage capsid-like C-terminal" evidence="1">
    <location>
        <begin position="11"/>
        <end position="297"/>
    </location>
</feature>
<gene>
    <name evidence="2" type="ORF">H9846_02835</name>
</gene>
<dbReference type="Pfam" id="PF05065">
    <property type="entry name" value="Phage_capsid"/>
    <property type="match status" value="1"/>
</dbReference>
<comment type="caution">
    <text evidence="2">The sequence shown here is derived from an EMBL/GenBank/DDBJ whole genome shotgun (WGS) entry which is preliminary data.</text>
</comment>
<name>A0A9D2BUU0_9FIRM</name>
<protein>
    <submittedName>
        <fullName evidence="2">Phage major capsid protein</fullName>
    </submittedName>
</protein>
<proteinExistence type="predicted"/>
<dbReference type="SUPFAM" id="SSF56563">
    <property type="entry name" value="Major capsid protein gp5"/>
    <property type="match status" value="1"/>
</dbReference>
<evidence type="ECO:0000313" key="3">
    <source>
        <dbReference type="Proteomes" id="UP000886751"/>
    </source>
</evidence>